<dbReference type="Proteomes" id="UP000663281">
    <property type="component" value="Chromosome"/>
</dbReference>
<sequence length="139" mass="15676">MSLPSQHQWPSIERFFDQFFTPASLEDKGNMLSPRVDITDKGDALEIIADLPGVKKEDVRVQVYNGVLSIEAQTQSEKTTEQDKVIRKERYSGHFSRQFNLGPNIGEHDIVAQFSDGVLKLTVPKLAHKAPEARQISIK</sequence>
<accession>A0A974XI19</accession>
<dbReference type="InterPro" id="IPR031107">
    <property type="entry name" value="Small_HSP"/>
</dbReference>
<dbReference type="InterPro" id="IPR008978">
    <property type="entry name" value="HSP20-like_chaperone"/>
</dbReference>
<evidence type="ECO:0000313" key="5">
    <source>
        <dbReference type="Proteomes" id="UP000663281"/>
    </source>
</evidence>
<comment type="similarity">
    <text evidence="1 2">Belongs to the small heat shock protein (HSP20) family.</text>
</comment>
<name>A0A974XI19_9GAMM</name>
<evidence type="ECO:0000256" key="2">
    <source>
        <dbReference type="RuleBase" id="RU003616"/>
    </source>
</evidence>
<dbReference type="PROSITE" id="PS01031">
    <property type="entry name" value="SHSP"/>
    <property type="match status" value="1"/>
</dbReference>
<dbReference type="SUPFAM" id="SSF49764">
    <property type="entry name" value="HSP20-like chaperones"/>
    <property type="match status" value="1"/>
</dbReference>
<protein>
    <submittedName>
        <fullName evidence="4">Hsp20/alpha crystallin family protein</fullName>
    </submittedName>
</protein>
<dbReference type="PANTHER" id="PTHR11527">
    <property type="entry name" value="HEAT-SHOCK PROTEIN 20 FAMILY MEMBER"/>
    <property type="match status" value="1"/>
</dbReference>
<dbReference type="EMBL" id="CP071504">
    <property type="protein sequence ID" value="QSX28792.1"/>
    <property type="molecule type" value="Genomic_DNA"/>
</dbReference>
<gene>
    <name evidence="4" type="ORF">JYB88_10960</name>
</gene>
<dbReference type="KEGG" id="scyp:JYB88_10960"/>
<dbReference type="Pfam" id="PF00011">
    <property type="entry name" value="HSP20"/>
    <property type="match status" value="1"/>
</dbReference>
<proteinExistence type="inferred from homology"/>
<keyword evidence="5" id="KW-1185">Reference proteome</keyword>
<dbReference type="InterPro" id="IPR002068">
    <property type="entry name" value="A-crystallin/Hsp20_dom"/>
</dbReference>
<evidence type="ECO:0000313" key="4">
    <source>
        <dbReference type="EMBL" id="QSX28792.1"/>
    </source>
</evidence>
<dbReference type="Gene3D" id="2.60.40.790">
    <property type="match status" value="1"/>
</dbReference>
<organism evidence="4 5">
    <name type="scientific">Shewanella cyperi</name>
    <dbReference type="NCBI Taxonomy" id="2814292"/>
    <lineage>
        <taxon>Bacteria</taxon>
        <taxon>Pseudomonadati</taxon>
        <taxon>Pseudomonadota</taxon>
        <taxon>Gammaproteobacteria</taxon>
        <taxon>Alteromonadales</taxon>
        <taxon>Shewanellaceae</taxon>
        <taxon>Shewanella</taxon>
    </lineage>
</organism>
<evidence type="ECO:0000259" key="3">
    <source>
        <dbReference type="PROSITE" id="PS01031"/>
    </source>
</evidence>
<feature type="domain" description="SHSP" evidence="3">
    <location>
        <begin position="27"/>
        <end position="139"/>
    </location>
</feature>
<dbReference type="RefSeq" id="WP_207320099.1">
    <property type="nucleotide sequence ID" value="NZ_CP071501.1"/>
</dbReference>
<reference evidence="4 5" key="1">
    <citation type="submission" date="2021-03" db="EMBL/GenBank/DDBJ databases">
        <title>Novel species identification of genus Shewanella.</title>
        <authorList>
            <person name="Liu G."/>
            <person name="Zhang Q."/>
        </authorList>
    </citation>
    <scope>NUCLEOTIDE SEQUENCE [LARGE SCALE GENOMIC DNA]</scope>
    <source>
        <strain evidence="4 5">FJAT-53726</strain>
    </source>
</reference>
<dbReference type="AlphaFoldDB" id="A0A974XI19"/>
<dbReference type="CDD" id="cd06471">
    <property type="entry name" value="ACD_LpsHSP_like"/>
    <property type="match status" value="1"/>
</dbReference>
<evidence type="ECO:0000256" key="1">
    <source>
        <dbReference type="PROSITE-ProRule" id="PRU00285"/>
    </source>
</evidence>